<keyword evidence="1" id="KW-1185">Reference proteome</keyword>
<dbReference type="AlphaFoldDB" id="A0A914C0L4"/>
<dbReference type="InterPro" id="IPR011042">
    <property type="entry name" value="6-blade_b-propeller_TolB-like"/>
</dbReference>
<evidence type="ECO:0000313" key="2">
    <source>
        <dbReference type="WBParaSite" id="ACRNAN_Path_1440.g5642.t1"/>
    </source>
</evidence>
<proteinExistence type="predicted"/>
<dbReference type="PANTHER" id="PTHR40326:SF1">
    <property type="entry name" value="RING-TYPE DOMAIN-CONTAINING PROTEIN-RELATED"/>
    <property type="match status" value="1"/>
</dbReference>
<name>A0A914C0L4_9BILA</name>
<reference evidence="2" key="1">
    <citation type="submission" date="2022-11" db="UniProtKB">
        <authorList>
            <consortium name="WormBaseParasite"/>
        </authorList>
    </citation>
    <scope>IDENTIFICATION</scope>
</reference>
<dbReference type="WBParaSite" id="ACRNAN_Path_1440.g5642.t1">
    <property type="protein sequence ID" value="ACRNAN_Path_1440.g5642.t1"/>
    <property type="gene ID" value="ACRNAN_Path_1440.g5642"/>
</dbReference>
<dbReference type="Proteomes" id="UP000887540">
    <property type="component" value="Unplaced"/>
</dbReference>
<accession>A0A914C0L4</accession>
<dbReference type="Gene3D" id="2.120.10.30">
    <property type="entry name" value="TolB, C-terminal domain"/>
    <property type="match status" value="1"/>
</dbReference>
<dbReference type="PANTHER" id="PTHR40326">
    <property type="entry name" value="PROTEIN CBG10816"/>
    <property type="match status" value="1"/>
</dbReference>
<evidence type="ECO:0000313" key="1">
    <source>
        <dbReference type="Proteomes" id="UP000887540"/>
    </source>
</evidence>
<dbReference type="SUPFAM" id="SSF75011">
    <property type="entry name" value="3-carboxy-cis,cis-mucoante lactonizing enzyme"/>
    <property type="match status" value="1"/>
</dbReference>
<organism evidence="1 2">
    <name type="scientific">Acrobeloides nanus</name>
    <dbReference type="NCBI Taxonomy" id="290746"/>
    <lineage>
        <taxon>Eukaryota</taxon>
        <taxon>Metazoa</taxon>
        <taxon>Ecdysozoa</taxon>
        <taxon>Nematoda</taxon>
        <taxon>Chromadorea</taxon>
        <taxon>Rhabditida</taxon>
        <taxon>Tylenchina</taxon>
        <taxon>Cephalobomorpha</taxon>
        <taxon>Cephaloboidea</taxon>
        <taxon>Cephalobidae</taxon>
        <taxon>Acrobeloides</taxon>
    </lineage>
</organism>
<sequence length="516" mass="57005">MTICNSWEDCRPKYSYKSLLKEGQVLMAEYVSTFGPYKSFESPFGIVYDEVNEKWFAAVKNSNSLRSFSTEFDVGEIISTKSLKQPSALTIFNPGRQIGILDNHNISIYDYSSGNFITIANAANCRGLGITDKGDFVTVKSNEILFYSPMAPNKVLHRHPYIVQGNGSSSPCFFDISSTKLCITDLGHQSFTLYDLKVDTLELAVQKQAILNGSDIGQFGYIAGVRFDSSEEFIIVDAKNHKFLYFDKEGNFLHRVKCSKLFTSTNSFHINNKNFMMTCEYKANRLNLYQLKGVAPNVIELQSRTTSNSSFSSASTGLQQRGRFGASENGFDSIQRRGRGLKNGFNNQNLRDARVLTEQRINFGSSRGRGRGYANNVNFNDFCAQERGRGFANSFTPGVRGHGSADNFSNDNSGASQGRGRVFVNSFISGGRSRGSTNQFINDIASRSINPQITTSQVSSIDFGASQGRGRGLANSFMPGGRGRGSVNNSSTFGRSFDAQFIAIQGNSDDDEWSEI</sequence>
<protein>
    <submittedName>
        <fullName evidence="2">Uncharacterized protein</fullName>
    </submittedName>
</protein>